<feature type="signal peptide" evidence="1">
    <location>
        <begin position="1"/>
        <end position="21"/>
    </location>
</feature>
<keyword evidence="1" id="KW-0732">Signal</keyword>
<dbReference type="RefSeq" id="WP_196782221.1">
    <property type="nucleotide sequence ID" value="NZ_CP036289.1"/>
</dbReference>
<evidence type="ECO:0000313" key="2">
    <source>
        <dbReference type="EMBL" id="QDU78209.1"/>
    </source>
</evidence>
<feature type="chain" id="PRO_5022049880" description="Nickel uptake substrate-specific transmembrane region" evidence="1">
    <location>
        <begin position="22"/>
        <end position="136"/>
    </location>
</feature>
<name>A0A518CG59_9BACT</name>
<evidence type="ECO:0000313" key="3">
    <source>
        <dbReference type="Proteomes" id="UP000318626"/>
    </source>
</evidence>
<gene>
    <name evidence="2" type="ORF">Pan97_52930</name>
</gene>
<dbReference type="Proteomes" id="UP000318626">
    <property type="component" value="Chromosome"/>
</dbReference>
<accession>A0A518CG59</accession>
<proteinExistence type="predicted"/>
<dbReference type="KEGG" id="bvo:Pan97_52930"/>
<reference evidence="3" key="1">
    <citation type="submission" date="2019-02" db="EMBL/GenBank/DDBJ databases">
        <title>Deep-cultivation of Planctomycetes and their phenomic and genomic characterization uncovers novel biology.</title>
        <authorList>
            <person name="Wiegand S."/>
            <person name="Jogler M."/>
            <person name="Boedeker C."/>
            <person name="Pinto D."/>
            <person name="Vollmers J."/>
            <person name="Rivas-Marin E."/>
            <person name="Kohn T."/>
            <person name="Peeters S.H."/>
            <person name="Heuer A."/>
            <person name="Rast P."/>
            <person name="Oberbeckmann S."/>
            <person name="Bunk B."/>
            <person name="Jeske O."/>
            <person name="Meyerdierks A."/>
            <person name="Storesund J.E."/>
            <person name="Kallscheuer N."/>
            <person name="Luecker S."/>
            <person name="Lage O.M."/>
            <person name="Pohl T."/>
            <person name="Merkel B.J."/>
            <person name="Hornburger P."/>
            <person name="Mueller R.-W."/>
            <person name="Bruemmer F."/>
            <person name="Labrenz M."/>
            <person name="Spormann A.M."/>
            <person name="Op den Camp H."/>
            <person name="Overmann J."/>
            <person name="Amann R."/>
            <person name="Jetten M.S.M."/>
            <person name="Mascher T."/>
            <person name="Medema M.H."/>
            <person name="Devos D.P."/>
            <person name="Kaster A.-K."/>
            <person name="Ovreas L."/>
            <person name="Rohde M."/>
            <person name="Galperin M.Y."/>
            <person name="Jogler C."/>
        </authorList>
    </citation>
    <scope>NUCLEOTIDE SEQUENCE [LARGE SCALE GENOMIC DNA]</scope>
    <source>
        <strain evidence="3">Pan97</strain>
    </source>
</reference>
<dbReference type="EMBL" id="CP036289">
    <property type="protein sequence ID" value="QDU78209.1"/>
    <property type="molecule type" value="Genomic_DNA"/>
</dbReference>
<organism evidence="2 3">
    <name type="scientific">Bremerella volcania</name>
    <dbReference type="NCBI Taxonomy" id="2527984"/>
    <lineage>
        <taxon>Bacteria</taxon>
        <taxon>Pseudomonadati</taxon>
        <taxon>Planctomycetota</taxon>
        <taxon>Planctomycetia</taxon>
        <taxon>Pirellulales</taxon>
        <taxon>Pirellulaceae</taxon>
        <taxon>Bremerella</taxon>
    </lineage>
</organism>
<dbReference type="InterPro" id="IPR008969">
    <property type="entry name" value="CarboxyPept-like_regulatory"/>
</dbReference>
<evidence type="ECO:0008006" key="4">
    <source>
        <dbReference type="Google" id="ProtNLM"/>
    </source>
</evidence>
<keyword evidence="3" id="KW-1185">Reference proteome</keyword>
<dbReference type="SUPFAM" id="SSF49464">
    <property type="entry name" value="Carboxypeptidase regulatory domain-like"/>
    <property type="match status" value="1"/>
</dbReference>
<sequence precursor="true">MLVRMLLMWMLFCCLIGCSSSGPQLGTVEGSVMLDGDPLPGAVVSFRPVEGGRTAEGITDENGHFTIEFAAGAKGALLGEHEVRVTTFRERVIGDNGRVEDPGMPEKVPKKYNEESELIRTVKSGENHFDLELTSS</sequence>
<evidence type="ECO:0000256" key="1">
    <source>
        <dbReference type="SAM" id="SignalP"/>
    </source>
</evidence>
<protein>
    <recommendedName>
        <fullName evidence="4">Nickel uptake substrate-specific transmembrane region</fullName>
    </recommendedName>
</protein>
<dbReference type="AlphaFoldDB" id="A0A518CG59"/>